<dbReference type="GO" id="GO:0006367">
    <property type="term" value="P:transcription initiation at RNA polymerase II promoter"/>
    <property type="evidence" value="ECO:0007669"/>
    <property type="project" value="TreeGrafter"/>
</dbReference>
<feature type="domain" description="S1 motif" evidence="6">
    <location>
        <begin position="184"/>
        <end position="250"/>
    </location>
</feature>
<dbReference type="CDD" id="cd04329">
    <property type="entry name" value="RNAP_II_Rpb7_N"/>
    <property type="match status" value="1"/>
</dbReference>
<dbReference type="Pfam" id="PF03876">
    <property type="entry name" value="SHS2_Rpb7-N"/>
    <property type="match status" value="1"/>
</dbReference>
<dbReference type="GO" id="GO:0000932">
    <property type="term" value="C:P-body"/>
    <property type="evidence" value="ECO:0007669"/>
    <property type="project" value="TreeGrafter"/>
</dbReference>
<dbReference type="AlphaFoldDB" id="A0A2N5S1D9"/>
<evidence type="ECO:0000313" key="7">
    <source>
        <dbReference type="EMBL" id="PLW07056.1"/>
    </source>
</evidence>
<dbReference type="PROSITE" id="PS50126">
    <property type="entry name" value="S1"/>
    <property type="match status" value="1"/>
</dbReference>
<keyword evidence="3" id="KW-0240">DNA-directed RNA polymerase</keyword>
<dbReference type="InterPro" id="IPR036898">
    <property type="entry name" value="RNA_pol_Rpb7-like_N_sf"/>
</dbReference>
<dbReference type="Gene3D" id="3.30.1490.120">
    <property type="entry name" value="RNA polymerase Rpb7-like, N-terminal domain"/>
    <property type="match status" value="1"/>
</dbReference>
<dbReference type="PANTHER" id="PTHR12709">
    <property type="entry name" value="DNA-DIRECTED RNA POLYMERASE II, III"/>
    <property type="match status" value="1"/>
</dbReference>
<dbReference type="SUPFAM" id="SSF50249">
    <property type="entry name" value="Nucleic acid-binding proteins"/>
    <property type="match status" value="1"/>
</dbReference>
<comment type="similarity">
    <text evidence="2">Belongs to the eukaryotic RPB7/RPC8 RNA polymerase subunit family.</text>
</comment>
<comment type="caution">
    <text evidence="7">The sequence shown here is derived from an EMBL/GenBank/DDBJ whole genome shotgun (WGS) entry which is preliminary data.</text>
</comment>
<reference evidence="7 8" key="1">
    <citation type="submission" date="2017-11" db="EMBL/GenBank/DDBJ databases">
        <title>De novo assembly and phasing of dikaryotic genomes from two isolates of Puccinia coronata f. sp. avenae, the causal agent of oat crown rust.</title>
        <authorList>
            <person name="Miller M.E."/>
            <person name="Zhang Y."/>
            <person name="Omidvar V."/>
            <person name="Sperschneider J."/>
            <person name="Schwessinger B."/>
            <person name="Raley C."/>
            <person name="Palmer J.M."/>
            <person name="Garnica D."/>
            <person name="Upadhyaya N."/>
            <person name="Rathjen J."/>
            <person name="Taylor J.M."/>
            <person name="Park R.F."/>
            <person name="Dodds P.N."/>
            <person name="Hirsch C.D."/>
            <person name="Kianian S.F."/>
            <person name="Figueroa M."/>
        </authorList>
    </citation>
    <scope>NUCLEOTIDE SEQUENCE [LARGE SCALE GENOMIC DNA]</scope>
    <source>
        <strain evidence="7">12SD80</strain>
    </source>
</reference>
<gene>
    <name evidence="7" type="ORF">PCASD_21154</name>
</gene>
<dbReference type="CDD" id="cd04462">
    <property type="entry name" value="S1_RNAPII_Rpb7"/>
    <property type="match status" value="1"/>
</dbReference>
<dbReference type="InterPro" id="IPR012340">
    <property type="entry name" value="NA-bd_OB-fold"/>
</dbReference>
<dbReference type="InterPro" id="IPR005576">
    <property type="entry name" value="Rpb7-like_N"/>
</dbReference>
<dbReference type="GO" id="GO:0045948">
    <property type="term" value="P:positive regulation of translational initiation"/>
    <property type="evidence" value="ECO:0007669"/>
    <property type="project" value="TreeGrafter"/>
</dbReference>
<keyword evidence="5" id="KW-0539">Nucleus</keyword>
<dbReference type="Pfam" id="PF00575">
    <property type="entry name" value="S1"/>
    <property type="match status" value="1"/>
</dbReference>
<dbReference type="InterPro" id="IPR003029">
    <property type="entry name" value="S1_domain"/>
</dbReference>
<protein>
    <recommendedName>
        <fullName evidence="6">S1 motif domain-containing protein</fullName>
    </recommendedName>
</protein>
<evidence type="ECO:0000259" key="6">
    <source>
        <dbReference type="PROSITE" id="PS50126"/>
    </source>
</evidence>
<dbReference type="EMBL" id="PGCI01001163">
    <property type="protein sequence ID" value="PLW07056.1"/>
    <property type="molecule type" value="Genomic_DNA"/>
</dbReference>
<proteinExistence type="inferred from homology"/>
<dbReference type="FunFam" id="3.30.1490.120:FF:000001">
    <property type="entry name" value="DNA-directed RNA polymerase II subunit RPB7"/>
    <property type="match status" value="1"/>
</dbReference>
<dbReference type="Gene3D" id="2.40.50.140">
    <property type="entry name" value="Nucleic acid-binding proteins"/>
    <property type="match status" value="1"/>
</dbReference>
<organism evidence="7 8">
    <name type="scientific">Puccinia coronata f. sp. avenae</name>
    <dbReference type="NCBI Taxonomy" id="200324"/>
    <lineage>
        <taxon>Eukaryota</taxon>
        <taxon>Fungi</taxon>
        <taxon>Dikarya</taxon>
        <taxon>Basidiomycota</taxon>
        <taxon>Pucciniomycotina</taxon>
        <taxon>Pucciniomycetes</taxon>
        <taxon>Pucciniales</taxon>
        <taxon>Pucciniaceae</taxon>
        <taxon>Puccinia</taxon>
    </lineage>
</organism>
<dbReference type="Proteomes" id="UP000235392">
    <property type="component" value="Unassembled WGS sequence"/>
</dbReference>
<evidence type="ECO:0000256" key="4">
    <source>
        <dbReference type="ARBA" id="ARBA00023163"/>
    </source>
</evidence>
<dbReference type="PANTHER" id="PTHR12709:SF4">
    <property type="entry name" value="DNA-DIRECTED RNA POLYMERASE II SUBUNIT RPB7"/>
    <property type="match status" value="1"/>
</dbReference>
<dbReference type="InterPro" id="IPR045113">
    <property type="entry name" value="Rpb7-like"/>
</dbReference>
<evidence type="ECO:0000256" key="1">
    <source>
        <dbReference type="ARBA" id="ARBA00004123"/>
    </source>
</evidence>
<comment type="subcellular location">
    <subcellularLocation>
        <location evidence="1">Nucleus</location>
    </subcellularLocation>
</comment>
<dbReference type="GO" id="GO:0060213">
    <property type="term" value="P:positive regulation of nuclear-transcribed mRNA poly(A) tail shortening"/>
    <property type="evidence" value="ECO:0007669"/>
    <property type="project" value="TreeGrafter"/>
</dbReference>
<dbReference type="SUPFAM" id="SSF88798">
    <property type="entry name" value="N-terminal, heterodimerisation domain of RBP7 (RpoE)"/>
    <property type="match status" value="1"/>
</dbReference>
<dbReference type="GO" id="GO:0031369">
    <property type="term" value="F:translation initiation factor binding"/>
    <property type="evidence" value="ECO:0007669"/>
    <property type="project" value="TreeGrafter"/>
</dbReference>
<dbReference type="GO" id="GO:0003727">
    <property type="term" value="F:single-stranded RNA binding"/>
    <property type="evidence" value="ECO:0007669"/>
    <property type="project" value="TreeGrafter"/>
</dbReference>
<evidence type="ECO:0000256" key="5">
    <source>
        <dbReference type="ARBA" id="ARBA00023242"/>
    </source>
</evidence>
<sequence length="274" mass="29755">MTVNLDKSETELEWKGPGVANLHARFDYLNPDVKSVQKSITPSIYKVGKEVQMSHNGTDKFAPIASAHGKLTSSCSTATHSEGGIYISSQDKTLVAEGVCSKMFFIKELSHTINLHPSFFGPRTEGYLKEKLNRDVEGTCTGRFGYIIAVLTTLTVSAGTIQPGTGMAEFVIKYSAIVLKPFKGEVVDGIVGQVNKMGFFVEVGPLQAFVSSHLIPSDLKFDPNANPPCFSSDEDQATIEKGTRIRLKIVGTRVDATEIFAIGTIKEDYLGPID</sequence>
<accession>A0A2N5S1D9</accession>
<evidence type="ECO:0000256" key="3">
    <source>
        <dbReference type="ARBA" id="ARBA00022478"/>
    </source>
</evidence>
<dbReference type="GO" id="GO:0003697">
    <property type="term" value="F:single-stranded DNA binding"/>
    <property type="evidence" value="ECO:0007669"/>
    <property type="project" value="TreeGrafter"/>
</dbReference>
<dbReference type="FunFam" id="2.40.50.140:FF:000043">
    <property type="entry name" value="DNA-directed RNA polymerase II subunit RPB7"/>
    <property type="match status" value="1"/>
</dbReference>
<dbReference type="GO" id="GO:0005665">
    <property type="term" value="C:RNA polymerase II, core complex"/>
    <property type="evidence" value="ECO:0007669"/>
    <property type="project" value="TreeGrafter"/>
</dbReference>
<keyword evidence="4" id="KW-0804">Transcription</keyword>
<name>A0A2N5S1D9_9BASI</name>
<evidence type="ECO:0000256" key="2">
    <source>
        <dbReference type="ARBA" id="ARBA00009307"/>
    </source>
</evidence>
<evidence type="ECO:0000313" key="8">
    <source>
        <dbReference type="Proteomes" id="UP000235392"/>
    </source>
</evidence>
<dbReference type="SMART" id="SM00316">
    <property type="entry name" value="S1"/>
    <property type="match status" value="1"/>
</dbReference>